<organism evidence="11 12">
    <name type="scientific">Herpetosiphon gulosus</name>
    <dbReference type="NCBI Taxonomy" id="1973496"/>
    <lineage>
        <taxon>Bacteria</taxon>
        <taxon>Bacillati</taxon>
        <taxon>Chloroflexota</taxon>
        <taxon>Chloroflexia</taxon>
        <taxon>Herpetosiphonales</taxon>
        <taxon>Herpetosiphonaceae</taxon>
        <taxon>Herpetosiphon</taxon>
    </lineage>
</organism>
<evidence type="ECO:0000256" key="2">
    <source>
        <dbReference type="ARBA" id="ARBA00011044"/>
    </source>
</evidence>
<dbReference type="InterPro" id="IPR001959">
    <property type="entry name" value="Transposase"/>
</dbReference>
<dbReference type="RefSeq" id="WP_345723149.1">
    <property type="nucleotide sequence ID" value="NZ_BAABRU010000012.1"/>
</dbReference>
<dbReference type="Pfam" id="PF01385">
    <property type="entry name" value="OrfB_IS605"/>
    <property type="match status" value="1"/>
</dbReference>
<comment type="caution">
    <text evidence="11">The sequence shown here is derived from an EMBL/GenBank/DDBJ whole genome shotgun (WGS) entry which is preliminary data.</text>
</comment>
<comment type="similarity">
    <text evidence="1">In the C-terminal section; belongs to the transposase 35 family.</text>
</comment>
<dbReference type="InterPro" id="IPR021027">
    <property type="entry name" value="Transposase_put_HTH"/>
</dbReference>
<comment type="similarity">
    <text evidence="2">In the N-terminal section; belongs to the transposase 2 family.</text>
</comment>
<dbReference type="PANTHER" id="PTHR30405">
    <property type="entry name" value="TRANSPOSASE"/>
    <property type="match status" value="1"/>
</dbReference>
<keyword evidence="7" id="KW-0233">DNA recombination</keyword>
<dbReference type="NCBIfam" id="NF040570">
    <property type="entry name" value="guided_TnpB"/>
    <property type="match status" value="1"/>
</dbReference>
<keyword evidence="4" id="KW-0479">Metal-binding</keyword>
<feature type="domain" description="Cas12f1-like TNB" evidence="9">
    <location>
        <begin position="292"/>
        <end position="356"/>
    </location>
</feature>
<dbReference type="InterPro" id="IPR051399">
    <property type="entry name" value="RNA-guided_DNA_endo/Transpos"/>
</dbReference>
<evidence type="ECO:0000259" key="9">
    <source>
        <dbReference type="Pfam" id="PF07282"/>
    </source>
</evidence>
<evidence type="ECO:0000256" key="7">
    <source>
        <dbReference type="ARBA" id="ARBA00023172"/>
    </source>
</evidence>
<dbReference type="EMBL" id="BAABRU010000012">
    <property type="protein sequence ID" value="GAA5529538.1"/>
    <property type="molecule type" value="Genomic_DNA"/>
</dbReference>
<evidence type="ECO:0000256" key="1">
    <source>
        <dbReference type="ARBA" id="ARBA00008761"/>
    </source>
</evidence>
<evidence type="ECO:0000256" key="5">
    <source>
        <dbReference type="ARBA" id="ARBA00022833"/>
    </source>
</evidence>
<evidence type="ECO:0000313" key="12">
    <source>
        <dbReference type="Proteomes" id="UP001428290"/>
    </source>
</evidence>
<feature type="domain" description="Transposase putative helix-turn-helix" evidence="10">
    <location>
        <begin position="1"/>
        <end position="48"/>
    </location>
</feature>
<evidence type="ECO:0000259" key="8">
    <source>
        <dbReference type="Pfam" id="PF01385"/>
    </source>
</evidence>
<keyword evidence="12" id="KW-1185">Reference proteome</keyword>
<dbReference type="Pfam" id="PF12323">
    <property type="entry name" value="HTH_OrfB_IS605"/>
    <property type="match status" value="1"/>
</dbReference>
<sequence length="385" mass="43990">MRTVTRCFKYRLYPTTDQQNTLVQWAGCRRFVWNWALHCKQTQYQATGQRLSYQRLAAMLVDLKRQPKTAFLRDCHSQPLQQSLMDLETAFTHFFAKRAKYPRFKSRKITPHSMRFPQGVVVVDERTISVPKIGPMRAVIHRPLLGIAKGATIKQDPTGAWWVVFVCHINRPDVEPPTNQSVGIDVGLESFTTLSTGEKTAPPKFSRRSQKKLARAQRALSRKQKGSTNRLKARKRVAKIHQKINNQRMDWLHKHALGIVQRFDMVCIEDLNIKGLARTKLAKSFSDASLSTFMQRLQEKAEWHGRRVIKVGRFYASSKTCHHCQTKTALTLAVRVWMCHACGTTHDRDINAAINIVHEGLRLLAVGTTESQNAARDGVNPAKGW</sequence>
<evidence type="ECO:0000313" key="11">
    <source>
        <dbReference type="EMBL" id="GAA5529538.1"/>
    </source>
</evidence>
<accession>A0ABP9X4R1</accession>
<dbReference type="InterPro" id="IPR010095">
    <property type="entry name" value="Cas12f1-like_TNB"/>
</dbReference>
<feature type="domain" description="Probable transposase IS891/IS1136/IS1341" evidence="8">
    <location>
        <begin position="166"/>
        <end position="278"/>
    </location>
</feature>
<evidence type="ECO:0000259" key="10">
    <source>
        <dbReference type="Pfam" id="PF12323"/>
    </source>
</evidence>
<evidence type="ECO:0000256" key="4">
    <source>
        <dbReference type="ARBA" id="ARBA00022723"/>
    </source>
</evidence>
<dbReference type="Pfam" id="PF07282">
    <property type="entry name" value="Cas12f1-like_TNB"/>
    <property type="match status" value="1"/>
</dbReference>
<keyword evidence="6" id="KW-0238">DNA-binding</keyword>
<keyword evidence="3" id="KW-0815">Transposition</keyword>
<dbReference type="PANTHER" id="PTHR30405:SF25">
    <property type="entry name" value="RNA-GUIDED DNA ENDONUCLEASE INSQ-RELATED"/>
    <property type="match status" value="1"/>
</dbReference>
<dbReference type="Proteomes" id="UP001428290">
    <property type="component" value="Unassembled WGS sequence"/>
</dbReference>
<evidence type="ECO:0000256" key="3">
    <source>
        <dbReference type="ARBA" id="ARBA00022578"/>
    </source>
</evidence>
<keyword evidence="5" id="KW-0862">Zinc</keyword>
<evidence type="ECO:0000256" key="6">
    <source>
        <dbReference type="ARBA" id="ARBA00023125"/>
    </source>
</evidence>
<reference evidence="11 12" key="1">
    <citation type="submission" date="2024-02" db="EMBL/GenBank/DDBJ databases">
        <title>Herpetosiphon gulosus NBRC 112829.</title>
        <authorList>
            <person name="Ichikawa N."/>
            <person name="Katano-Makiyama Y."/>
            <person name="Hidaka K."/>
        </authorList>
    </citation>
    <scope>NUCLEOTIDE SEQUENCE [LARGE SCALE GENOMIC DNA]</scope>
    <source>
        <strain evidence="11 12">NBRC 112829</strain>
    </source>
</reference>
<proteinExistence type="inferred from homology"/>
<name>A0ABP9X4R1_9CHLR</name>
<protein>
    <submittedName>
        <fullName evidence="11">IS200/IS605 family transposase ISDge10</fullName>
    </submittedName>
</protein>
<gene>
    <name evidence="11" type="ORF">Hgul01_03348</name>
</gene>
<dbReference type="NCBIfam" id="TIGR01766">
    <property type="entry name" value="IS200/IS605 family accessory protein TnpB-like domain"/>
    <property type="match status" value="1"/>
</dbReference>